<name>A0A1Y0AZ86_9LAMI</name>
<accession>A0A1Y0AZ86</accession>
<evidence type="ECO:0000313" key="1">
    <source>
        <dbReference type="EMBL" id="ART30453.1"/>
    </source>
</evidence>
<protein>
    <submittedName>
        <fullName evidence="1">Uncharacterized protein</fullName>
    </submittedName>
</protein>
<sequence>MVVQWRMCIDFRYELESLVQEWLLFSDEIRKKKEIRFNRGKDSVFLLDPFFWQKNFENAWKRLA</sequence>
<dbReference type="EMBL" id="KY774314">
    <property type="protein sequence ID" value="ART30453.1"/>
    <property type="molecule type" value="Genomic_DNA"/>
</dbReference>
<reference evidence="1" key="1">
    <citation type="submission" date="2017-03" db="EMBL/GenBank/DDBJ databases">
        <title>The mitochondrial genome of the carnivorous plant Utricularia reniformis (Lentibulariaceae): structure, comparative analysis and evolutionary landmarks.</title>
        <authorList>
            <person name="Silva S.R."/>
            <person name="Alvarenga D.O."/>
            <person name="Michael T.P."/>
            <person name="Miranda V.F.O."/>
            <person name="Varani A.M."/>
        </authorList>
    </citation>
    <scope>NUCLEOTIDE SEQUENCE</scope>
</reference>
<proteinExistence type="predicted"/>
<gene>
    <name evidence="1" type="ORF">AEK19_MT0171</name>
</gene>
<geneLocation type="mitochondrion" evidence="1"/>
<dbReference type="AlphaFoldDB" id="A0A1Y0AZ86"/>
<organism evidence="1">
    <name type="scientific">Utricularia reniformis</name>
    <dbReference type="NCBI Taxonomy" id="192314"/>
    <lineage>
        <taxon>Eukaryota</taxon>
        <taxon>Viridiplantae</taxon>
        <taxon>Streptophyta</taxon>
        <taxon>Embryophyta</taxon>
        <taxon>Tracheophyta</taxon>
        <taxon>Spermatophyta</taxon>
        <taxon>Magnoliopsida</taxon>
        <taxon>eudicotyledons</taxon>
        <taxon>Gunneridae</taxon>
        <taxon>Pentapetalae</taxon>
        <taxon>asterids</taxon>
        <taxon>lamiids</taxon>
        <taxon>Lamiales</taxon>
        <taxon>Lentibulariaceae</taxon>
        <taxon>Utricularia</taxon>
    </lineage>
</organism>
<keyword evidence="1" id="KW-0496">Mitochondrion</keyword>